<protein>
    <submittedName>
        <fullName evidence="2">Uncharacterized protein</fullName>
    </submittedName>
</protein>
<gene>
    <name evidence="2" type="ORF">US05_C0017G0006</name>
</gene>
<keyword evidence="1" id="KW-1133">Transmembrane helix</keyword>
<sequence length="180" mass="20339">MNKIQKTTAKNALIYALALLLVGVISFQIFRPRVDQSQFQPIDKSTWEGHTVADYFVDKLRMTPEEAQDSEKLGASFYVTENMTTDALISNLAYYGFVRNEKALRYALENSEDTNPGKENALKVGKNTIDRGVYGLGTQMTAWEIARILLNYPQEVKTDYGYMFMPGGPYMGEPQGRPTE</sequence>
<evidence type="ECO:0000313" key="3">
    <source>
        <dbReference type="Proteomes" id="UP000034606"/>
    </source>
</evidence>
<evidence type="ECO:0000313" key="2">
    <source>
        <dbReference type="EMBL" id="KKP97441.1"/>
    </source>
</evidence>
<organism evidence="2 3">
    <name type="scientific">Candidatus Nomurabacteria bacterium GW2011_GWA1_36_15</name>
    <dbReference type="NCBI Taxonomy" id="1618728"/>
    <lineage>
        <taxon>Bacteria</taxon>
        <taxon>Candidatus Nomuraibacteriota</taxon>
    </lineage>
</organism>
<dbReference type="AlphaFoldDB" id="A0A0G0E8L0"/>
<evidence type="ECO:0000256" key="1">
    <source>
        <dbReference type="SAM" id="Phobius"/>
    </source>
</evidence>
<keyword evidence="1" id="KW-0472">Membrane</keyword>
<reference evidence="2 3" key="1">
    <citation type="journal article" date="2015" name="Nature">
        <title>rRNA introns, odd ribosomes, and small enigmatic genomes across a large radiation of phyla.</title>
        <authorList>
            <person name="Brown C.T."/>
            <person name="Hug L.A."/>
            <person name="Thomas B.C."/>
            <person name="Sharon I."/>
            <person name="Castelle C.J."/>
            <person name="Singh A."/>
            <person name="Wilkins M.J."/>
            <person name="Williams K.H."/>
            <person name="Banfield J.F."/>
        </authorList>
    </citation>
    <scope>NUCLEOTIDE SEQUENCE [LARGE SCALE GENOMIC DNA]</scope>
</reference>
<feature type="transmembrane region" description="Helical" evidence="1">
    <location>
        <begin position="12"/>
        <end position="30"/>
    </location>
</feature>
<comment type="caution">
    <text evidence="2">The sequence shown here is derived from an EMBL/GenBank/DDBJ whole genome shotgun (WGS) entry which is preliminary data.</text>
</comment>
<name>A0A0G0E8L0_9BACT</name>
<keyword evidence="1" id="KW-0812">Transmembrane</keyword>
<dbReference type="Proteomes" id="UP000034606">
    <property type="component" value="Unassembled WGS sequence"/>
</dbReference>
<dbReference type="EMBL" id="LBRM01000017">
    <property type="protein sequence ID" value="KKP97441.1"/>
    <property type="molecule type" value="Genomic_DNA"/>
</dbReference>
<accession>A0A0G0E8L0</accession>
<proteinExistence type="predicted"/>